<accession>A0ACC0ND21</accession>
<organism evidence="1 2">
    <name type="scientific">Rhododendron molle</name>
    <name type="common">Chinese azalea</name>
    <name type="synonym">Azalea mollis</name>
    <dbReference type="NCBI Taxonomy" id="49168"/>
    <lineage>
        <taxon>Eukaryota</taxon>
        <taxon>Viridiplantae</taxon>
        <taxon>Streptophyta</taxon>
        <taxon>Embryophyta</taxon>
        <taxon>Tracheophyta</taxon>
        <taxon>Spermatophyta</taxon>
        <taxon>Magnoliopsida</taxon>
        <taxon>eudicotyledons</taxon>
        <taxon>Gunneridae</taxon>
        <taxon>Pentapetalae</taxon>
        <taxon>asterids</taxon>
        <taxon>Ericales</taxon>
        <taxon>Ericaceae</taxon>
        <taxon>Ericoideae</taxon>
        <taxon>Rhodoreae</taxon>
        <taxon>Rhododendron</taxon>
    </lineage>
</organism>
<keyword evidence="2" id="KW-1185">Reference proteome</keyword>
<evidence type="ECO:0000313" key="1">
    <source>
        <dbReference type="EMBL" id="KAI8551238.1"/>
    </source>
</evidence>
<name>A0ACC0ND21_RHOML</name>
<sequence length="124" mass="13310">MPKDSNKPVVLYRLQRHCISFVMTSSSGPQHDAGGVPVMFIYSKQGTSFSAHNGVRASATLAPSATIIIGTTAAAKIITAGSWEKPIAGFLVLCFSLRIRACVHVFMCFPLTVLVSLSTCFPLY</sequence>
<dbReference type="Proteomes" id="UP001062846">
    <property type="component" value="Chromosome 6"/>
</dbReference>
<proteinExistence type="predicted"/>
<comment type="caution">
    <text evidence="1">The sequence shown here is derived from an EMBL/GenBank/DDBJ whole genome shotgun (WGS) entry which is preliminary data.</text>
</comment>
<reference evidence="1" key="1">
    <citation type="submission" date="2022-02" db="EMBL/GenBank/DDBJ databases">
        <title>Plant Genome Project.</title>
        <authorList>
            <person name="Zhang R.-G."/>
        </authorList>
    </citation>
    <scope>NUCLEOTIDE SEQUENCE</scope>
    <source>
        <strain evidence="1">AT1</strain>
    </source>
</reference>
<dbReference type="EMBL" id="CM046393">
    <property type="protein sequence ID" value="KAI8551238.1"/>
    <property type="molecule type" value="Genomic_DNA"/>
</dbReference>
<gene>
    <name evidence="1" type="ORF">RHMOL_Rhmol06G0169300</name>
</gene>
<protein>
    <submittedName>
        <fullName evidence="1">Uncharacterized protein</fullName>
    </submittedName>
</protein>
<evidence type="ECO:0000313" key="2">
    <source>
        <dbReference type="Proteomes" id="UP001062846"/>
    </source>
</evidence>